<reference evidence="1" key="1">
    <citation type="submission" date="2020-05" db="EMBL/GenBank/DDBJ databases">
        <authorList>
            <person name="Chiriac C."/>
            <person name="Salcher M."/>
            <person name="Ghai R."/>
            <person name="Kavagutti S V."/>
        </authorList>
    </citation>
    <scope>NUCLEOTIDE SEQUENCE</scope>
</reference>
<gene>
    <name evidence="1" type="ORF">UFOPK1413_00412</name>
</gene>
<proteinExistence type="predicted"/>
<name>A0A6J6B9S7_9ZZZZ</name>
<accession>A0A6J6B9S7</accession>
<dbReference type="AlphaFoldDB" id="A0A6J6B9S7"/>
<protein>
    <submittedName>
        <fullName evidence="1">Unannotated protein</fullName>
    </submittedName>
</protein>
<evidence type="ECO:0000313" key="1">
    <source>
        <dbReference type="EMBL" id="CAB4535088.1"/>
    </source>
</evidence>
<sequence>MFRLESVPRFSPRVSGFDRKVGDIATKVIPTDFGKSFKDERCDLTRSRRTGWTELVESVEEFLECSGKGNQ</sequence>
<dbReference type="EMBL" id="CAEZSG010000045">
    <property type="protein sequence ID" value="CAB4535088.1"/>
    <property type="molecule type" value="Genomic_DNA"/>
</dbReference>
<organism evidence="1">
    <name type="scientific">freshwater metagenome</name>
    <dbReference type="NCBI Taxonomy" id="449393"/>
    <lineage>
        <taxon>unclassified sequences</taxon>
        <taxon>metagenomes</taxon>
        <taxon>ecological metagenomes</taxon>
    </lineage>
</organism>